<proteinExistence type="predicted"/>
<organism evidence="1 2">
    <name type="scientific">Pleuronectes platessa</name>
    <name type="common">European plaice</name>
    <dbReference type="NCBI Taxonomy" id="8262"/>
    <lineage>
        <taxon>Eukaryota</taxon>
        <taxon>Metazoa</taxon>
        <taxon>Chordata</taxon>
        <taxon>Craniata</taxon>
        <taxon>Vertebrata</taxon>
        <taxon>Euteleostomi</taxon>
        <taxon>Actinopterygii</taxon>
        <taxon>Neopterygii</taxon>
        <taxon>Teleostei</taxon>
        <taxon>Neoteleostei</taxon>
        <taxon>Acanthomorphata</taxon>
        <taxon>Carangaria</taxon>
        <taxon>Pleuronectiformes</taxon>
        <taxon>Pleuronectoidei</taxon>
        <taxon>Pleuronectidae</taxon>
        <taxon>Pleuronectes</taxon>
    </lineage>
</organism>
<comment type="caution">
    <text evidence="1">The sequence shown here is derived from an EMBL/GenBank/DDBJ whole genome shotgun (WGS) entry which is preliminary data.</text>
</comment>
<name>A0A9N7Y4D7_PLEPL</name>
<accession>A0A9N7Y4D7</accession>
<gene>
    <name evidence="1" type="ORF">PLEPLA_LOCUS102</name>
</gene>
<dbReference type="EMBL" id="CADEAL010000002">
    <property type="protein sequence ID" value="CAB1412411.1"/>
    <property type="molecule type" value="Genomic_DNA"/>
</dbReference>
<reference evidence="1" key="1">
    <citation type="submission" date="2020-03" db="EMBL/GenBank/DDBJ databases">
        <authorList>
            <person name="Weist P."/>
        </authorList>
    </citation>
    <scope>NUCLEOTIDE SEQUENCE</scope>
</reference>
<sequence length="163" mass="18980">MFYVLSRFLVDSNRTRRNASALCRRLGTESAEDIFLREFVGSRSFTFFRRDLSLSFLESEISTHSEEYHFYYSAEIPNIQRGESGETSRGSLLDLYVLMLAPPDFLQTSYYGARQRKSAEALEALTQTFVFTHKPHPEKLWWSSGLQFMSESILYQPDEFALI</sequence>
<protein>
    <submittedName>
        <fullName evidence="1">Uncharacterized protein</fullName>
    </submittedName>
</protein>
<keyword evidence="2" id="KW-1185">Reference proteome</keyword>
<dbReference type="Proteomes" id="UP001153269">
    <property type="component" value="Unassembled WGS sequence"/>
</dbReference>
<dbReference type="AlphaFoldDB" id="A0A9N7Y4D7"/>
<evidence type="ECO:0000313" key="1">
    <source>
        <dbReference type="EMBL" id="CAB1412411.1"/>
    </source>
</evidence>
<evidence type="ECO:0000313" key="2">
    <source>
        <dbReference type="Proteomes" id="UP001153269"/>
    </source>
</evidence>